<accession>A0A2B4RKP7</accession>
<dbReference type="Pfam" id="PF00106">
    <property type="entry name" value="adh_short"/>
    <property type="match status" value="1"/>
</dbReference>
<dbReference type="Gene3D" id="3.40.50.720">
    <property type="entry name" value="NAD(P)-binding Rossmann-like Domain"/>
    <property type="match status" value="1"/>
</dbReference>
<dbReference type="InterPro" id="IPR002347">
    <property type="entry name" value="SDR_fam"/>
</dbReference>
<dbReference type="PANTHER" id="PTHR44229">
    <property type="entry name" value="15-HYDROXYPROSTAGLANDIN DEHYDROGENASE [NAD(+)]"/>
    <property type="match status" value="1"/>
</dbReference>
<evidence type="ECO:0000256" key="19">
    <source>
        <dbReference type="ARBA" id="ARBA00048921"/>
    </source>
</evidence>
<keyword evidence="2" id="KW-0560">Oxidoreductase</keyword>
<comment type="catalytic activity">
    <reaction evidence="10">
        <text>resolvin D1 + NAD(+) = 8-oxoresolvin D1 + NADH + H(+)</text>
        <dbReference type="Rhea" id="RHEA:50124"/>
        <dbReference type="ChEBI" id="CHEBI:15378"/>
        <dbReference type="ChEBI" id="CHEBI:57540"/>
        <dbReference type="ChEBI" id="CHEBI:57945"/>
        <dbReference type="ChEBI" id="CHEBI:132079"/>
        <dbReference type="ChEBI" id="CHEBI:132080"/>
    </reaction>
    <physiologicalReaction direction="left-to-right" evidence="10">
        <dbReference type="Rhea" id="RHEA:50125"/>
    </physiologicalReaction>
</comment>
<dbReference type="STRING" id="50429.A0A2B4RKP7"/>
<evidence type="ECO:0000256" key="22">
    <source>
        <dbReference type="RuleBase" id="RU000363"/>
    </source>
</evidence>
<dbReference type="AlphaFoldDB" id="A0A2B4RKP7"/>
<dbReference type="CDD" id="cd05323">
    <property type="entry name" value="ADH_SDR_c_like"/>
    <property type="match status" value="1"/>
</dbReference>
<comment type="function">
    <text evidence="8">Catalyzes the NAD-dependent dehydrogenation (oxidation) of a broad array of hydroxylated polyunsaturated fatty acids (mainly eicosanoids and docosanoids, including prostaglandins, lipoxins and resolvins), yielding their corresponding keto (oxo) metabolites. Decreases the levels of the pro-proliferative prostaglandins such as prostaglandin E2 (whose activity is increased in cancer because of an increase in the expression of cyclooxygenase 2) and generates oxo-fatty acid products that can profoundly influence cell function by abrogating pro-inflammatory cytokine expression. Converts resolvins E1, D1 and D2 to their oxo products, which represents a mode of resolvin inactivation. Resolvin E1 plays important roles during the resolution phase of acute inflammation, while resolvins D1 and D2 have a unique role in obesity-induced adipose inflammation.</text>
</comment>
<dbReference type="OrthoDB" id="37659at2759"/>
<gene>
    <name evidence="23" type="primary">HPGD</name>
    <name evidence="23" type="ORF">AWC38_SpisGene18767</name>
</gene>
<comment type="catalytic activity">
    <reaction evidence="13">
        <text>(11R)-hydroxy-(5Z,8Z,12E,14Z)-eicosatetraenoate + NAD(+) = 11-oxo-(5Z,8Z,12E,14Z)-eicosatetraenoate + NADH + H(+)</text>
        <dbReference type="Rhea" id="RHEA:48640"/>
        <dbReference type="ChEBI" id="CHEBI:15378"/>
        <dbReference type="ChEBI" id="CHEBI:57540"/>
        <dbReference type="ChEBI" id="CHEBI:57945"/>
        <dbReference type="ChEBI" id="CHEBI:78836"/>
        <dbReference type="ChEBI" id="CHEBI:90697"/>
    </reaction>
    <physiologicalReaction direction="left-to-right" evidence="13">
        <dbReference type="Rhea" id="RHEA:48641"/>
    </physiologicalReaction>
</comment>
<keyword evidence="24" id="KW-1185">Reference proteome</keyword>
<dbReference type="GO" id="GO:0047034">
    <property type="term" value="F:15-hydroxyicosatetraenoate dehydrogenase activity"/>
    <property type="evidence" value="ECO:0007669"/>
    <property type="project" value="UniProtKB-EC"/>
</dbReference>
<comment type="catalytic activity">
    <reaction evidence="17">
        <text>prostaglandin A1 + NAD(+) = 15-oxo-prostaglandin A1 + NADH + H(+)</text>
        <dbReference type="Rhea" id="RHEA:41263"/>
        <dbReference type="ChEBI" id="CHEBI:15378"/>
        <dbReference type="ChEBI" id="CHEBI:57398"/>
        <dbReference type="ChEBI" id="CHEBI:57540"/>
        <dbReference type="ChEBI" id="CHEBI:57945"/>
        <dbReference type="ChEBI" id="CHEBI:85072"/>
    </reaction>
    <physiologicalReaction direction="left-to-right" evidence="17">
        <dbReference type="Rhea" id="RHEA:41264"/>
    </physiologicalReaction>
</comment>
<comment type="catalytic activity">
    <reaction evidence="18">
        <text>prostaglandin E2 + NAD(+) = 15-oxoprostaglandin E2 + NADH + H(+)</text>
        <dbReference type="Rhea" id="RHEA:11876"/>
        <dbReference type="ChEBI" id="CHEBI:15378"/>
        <dbReference type="ChEBI" id="CHEBI:57400"/>
        <dbReference type="ChEBI" id="CHEBI:57540"/>
        <dbReference type="ChEBI" id="CHEBI:57945"/>
        <dbReference type="ChEBI" id="CHEBI:606564"/>
        <dbReference type="EC" id="1.1.1.141"/>
    </reaction>
    <physiologicalReaction direction="left-to-right" evidence="18">
        <dbReference type="Rhea" id="RHEA:11877"/>
    </physiologicalReaction>
</comment>
<evidence type="ECO:0000256" key="7">
    <source>
        <dbReference type="ARBA" id="ARBA00042026"/>
    </source>
</evidence>
<comment type="catalytic activity">
    <reaction evidence="14">
        <text>resolvin D1 + NAD(+) = 17-oxoresolvin D1 + NADH + H(+)</text>
        <dbReference type="Rhea" id="RHEA:50128"/>
        <dbReference type="ChEBI" id="CHEBI:15378"/>
        <dbReference type="ChEBI" id="CHEBI:57540"/>
        <dbReference type="ChEBI" id="CHEBI:57945"/>
        <dbReference type="ChEBI" id="CHEBI:132079"/>
        <dbReference type="ChEBI" id="CHEBI:132081"/>
    </reaction>
    <physiologicalReaction direction="left-to-right" evidence="14">
        <dbReference type="Rhea" id="RHEA:50129"/>
    </physiologicalReaction>
</comment>
<dbReference type="GO" id="GO:0005737">
    <property type="term" value="C:cytoplasm"/>
    <property type="evidence" value="ECO:0007669"/>
    <property type="project" value="TreeGrafter"/>
</dbReference>
<dbReference type="EC" id="1.1.1.232" evidence="4"/>
<evidence type="ECO:0000256" key="18">
    <source>
        <dbReference type="ARBA" id="ARBA00048739"/>
    </source>
</evidence>
<reference evidence="24" key="1">
    <citation type="journal article" date="2017" name="bioRxiv">
        <title>Comparative analysis of the genomes of Stylophora pistillata and Acropora digitifera provides evidence for extensive differences between species of corals.</title>
        <authorList>
            <person name="Voolstra C.R."/>
            <person name="Li Y."/>
            <person name="Liew Y.J."/>
            <person name="Baumgarten S."/>
            <person name="Zoccola D."/>
            <person name="Flot J.-F."/>
            <person name="Tambutte S."/>
            <person name="Allemand D."/>
            <person name="Aranda M."/>
        </authorList>
    </citation>
    <scope>NUCLEOTIDE SEQUENCE [LARGE SCALE GENOMIC DNA]</scope>
</reference>
<evidence type="ECO:0000256" key="14">
    <source>
        <dbReference type="ARBA" id="ARBA00048170"/>
    </source>
</evidence>
<evidence type="ECO:0000256" key="9">
    <source>
        <dbReference type="ARBA" id="ARBA00047325"/>
    </source>
</evidence>
<dbReference type="InterPro" id="IPR036291">
    <property type="entry name" value="NAD(P)-bd_dom_sf"/>
</dbReference>
<evidence type="ECO:0000256" key="15">
    <source>
        <dbReference type="ARBA" id="ARBA00048393"/>
    </source>
</evidence>
<comment type="similarity">
    <text evidence="1 22">Belongs to the short-chain dehydrogenases/reductases (SDR) family.</text>
</comment>
<dbReference type="PRINTS" id="PR00080">
    <property type="entry name" value="SDRFAMILY"/>
</dbReference>
<dbReference type="Proteomes" id="UP000225706">
    <property type="component" value="Unassembled WGS sequence"/>
</dbReference>
<comment type="catalytic activity">
    <reaction evidence="12">
        <text>15-oxo-(5S,6R)-dihydroxy-(7E,9E,11Z)-eicosatrienoate + NADH + H(+) = (5S,6R,15S)-trihydroxy-(7E,9E,11Z)-eicosatrienoate + NAD(+)</text>
        <dbReference type="Rhea" id="RHEA:41596"/>
        <dbReference type="ChEBI" id="CHEBI:15378"/>
        <dbReference type="ChEBI" id="CHEBI:57540"/>
        <dbReference type="ChEBI" id="CHEBI:57945"/>
        <dbReference type="ChEBI" id="CHEBI:78325"/>
        <dbReference type="ChEBI" id="CHEBI:78329"/>
    </reaction>
    <physiologicalReaction direction="left-to-right" evidence="12">
        <dbReference type="Rhea" id="RHEA:41597"/>
    </physiologicalReaction>
</comment>
<evidence type="ECO:0000256" key="2">
    <source>
        <dbReference type="ARBA" id="ARBA00023002"/>
    </source>
</evidence>
<evidence type="ECO:0000256" key="5">
    <source>
        <dbReference type="ARBA" id="ARBA00040276"/>
    </source>
</evidence>
<dbReference type="GO" id="GO:0016404">
    <property type="term" value="F:15-hydroxyprostaglandin dehydrogenase (NAD+) activity"/>
    <property type="evidence" value="ECO:0007669"/>
    <property type="project" value="UniProtKB-EC"/>
</dbReference>
<evidence type="ECO:0000256" key="13">
    <source>
        <dbReference type="ARBA" id="ARBA00048144"/>
    </source>
</evidence>
<comment type="catalytic activity">
    <reaction evidence="19">
        <text>resolvin D2 + NAD(+) = 16-oxoresolvin D2 + NADH + H(+)</text>
        <dbReference type="Rhea" id="RHEA:53588"/>
        <dbReference type="ChEBI" id="CHEBI:15378"/>
        <dbReference type="ChEBI" id="CHEBI:57540"/>
        <dbReference type="ChEBI" id="CHEBI:57945"/>
        <dbReference type="ChEBI" id="CHEBI:133367"/>
        <dbReference type="ChEBI" id="CHEBI:137498"/>
    </reaction>
    <physiologicalReaction direction="left-to-right" evidence="19">
        <dbReference type="Rhea" id="RHEA:53589"/>
    </physiologicalReaction>
</comment>
<dbReference type="FunFam" id="3.40.50.720:FF:000149">
    <property type="entry name" value="15-hydroxyprostaglandin dehydrogenase [NAD(+)]"/>
    <property type="match status" value="1"/>
</dbReference>
<evidence type="ECO:0000256" key="8">
    <source>
        <dbReference type="ARBA" id="ARBA00045705"/>
    </source>
</evidence>
<dbReference type="EC" id="1.1.1.141" evidence="3"/>
<comment type="catalytic activity">
    <reaction evidence="15">
        <text>resolvin D2 + NAD(+) = 7-oxoresolvin D2 + NADH + H(+)</text>
        <dbReference type="Rhea" id="RHEA:53584"/>
        <dbReference type="ChEBI" id="CHEBI:15378"/>
        <dbReference type="ChEBI" id="CHEBI:57540"/>
        <dbReference type="ChEBI" id="CHEBI:57945"/>
        <dbReference type="ChEBI" id="CHEBI:133367"/>
        <dbReference type="ChEBI" id="CHEBI:137497"/>
    </reaction>
    <physiologicalReaction direction="left-to-right" evidence="15">
        <dbReference type="Rhea" id="RHEA:53585"/>
    </physiologicalReaction>
</comment>
<evidence type="ECO:0000256" key="10">
    <source>
        <dbReference type="ARBA" id="ARBA00047672"/>
    </source>
</evidence>
<evidence type="ECO:0000256" key="6">
    <source>
        <dbReference type="ARBA" id="ARBA00041812"/>
    </source>
</evidence>
<comment type="catalytic activity">
    <reaction evidence="20">
        <text>(15S)-hydroxy-(5Z,8Z,11Z,13E)-eicosatetraenoate + NAD(+) = 15-oxo-(5Z,8Z,11Z,13E)-eicosatetraenoate + NADH + H(+)</text>
        <dbReference type="Rhea" id="RHEA:23260"/>
        <dbReference type="ChEBI" id="CHEBI:15378"/>
        <dbReference type="ChEBI" id="CHEBI:57409"/>
        <dbReference type="ChEBI" id="CHEBI:57410"/>
        <dbReference type="ChEBI" id="CHEBI:57540"/>
        <dbReference type="ChEBI" id="CHEBI:57945"/>
        <dbReference type="EC" id="1.1.1.232"/>
    </reaction>
    <physiologicalReaction direction="left-to-right" evidence="20">
        <dbReference type="Rhea" id="RHEA:23261"/>
    </physiologicalReaction>
</comment>
<evidence type="ECO:0000256" key="16">
    <source>
        <dbReference type="ARBA" id="ARBA00048535"/>
    </source>
</evidence>
<evidence type="ECO:0000256" key="3">
    <source>
        <dbReference type="ARBA" id="ARBA00038968"/>
    </source>
</evidence>
<evidence type="ECO:0000313" key="24">
    <source>
        <dbReference type="Proteomes" id="UP000225706"/>
    </source>
</evidence>
<sequence length="264" mass="28992">MKIQGCVAIVTGGVQGIGEKICRALLEKGCKVAVLDLNHAKGFQFQERLERQYGSGKVIFIRCDVTSKSQMKDSFEKTKEMFGQINIVCNNAGITSKNEEVDEEWDKEVDVNLKGVIHGTFLGVYHMSVSRGGTGGIIINVASMAGIFPLGQSMAVYCATKFGVVGFSQSLGGLHKTEGVRVNCICPSYTETDLFWSSYDEKRAKELPELHQTLSKYGLIRPEVIATGVIQLIEKDSTNAAVMMVTKKRGIEIMRPRGSRISKL</sequence>
<evidence type="ECO:0000256" key="21">
    <source>
        <dbReference type="ARBA" id="ARBA00049188"/>
    </source>
</evidence>
<evidence type="ECO:0000256" key="11">
    <source>
        <dbReference type="ARBA" id="ARBA00048008"/>
    </source>
</evidence>
<proteinExistence type="inferred from homology"/>
<dbReference type="PANTHER" id="PTHR44229:SF4">
    <property type="entry name" value="15-HYDROXYPROSTAGLANDIN DEHYDROGENASE [NAD(+)]"/>
    <property type="match status" value="1"/>
</dbReference>
<evidence type="ECO:0000256" key="1">
    <source>
        <dbReference type="ARBA" id="ARBA00006484"/>
    </source>
</evidence>
<dbReference type="EMBL" id="LSMT01000508">
    <property type="protein sequence ID" value="PFX16937.1"/>
    <property type="molecule type" value="Genomic_DNA"/>
</dbReference>
<evidence type="ECO:0000313" key="23">
    <source>
        <dbReference type="EMBL" id="PFX16937.1"/>
    </source>
</evidence>
<comment type="caution">
    <text evidence="23">The sequence shown here is derived from an EMBL/GenBank/DDBJ whole genome shotgun (WGS) entry which is preliminary data.</text>
</comment>
<protein>
    <recommendedName>
        <fullName evidence="5">15-hydroxyprostaglandin dehydrogenase [NAD(+)]</fullName>
        <ecNumber evidence="3">1.1.1.141</ecNumber>
        <ecNumber evidence="4">1.1.1.232</ecNumber>
    </recommendedName>
    <alternativeName>
        <fullName evidence="7">Eicosanoid/docosanoid dehydrogenase [NAD(+)]</fullName>
    </alternativeName>
    <alternativeName>
        <fullName evidence="6">Prostaglandin dehydrogenase 1</fullName>
    </alternativeName>
</protein>
<evidence type="ECO:0000256" key="20">
    <source>
        <dbReference type="ARBA" id="ARBA00049151"/>
    </source>
</evidence>
<organism evidence="23 24">
    <name type="scientific">Stylophora pistillata</name>
    <name type="common">Smooth cauliflower coral</name>
    <dbReference type="NCBI Taxonomy" id="50429"/>
    <lineage>
        <taxon>Eukaryota</taxon>
        <taxon>Metazoa</taxon>
        <taxon>Cnidaria</taxon>
        <taxon>Anthozoa</taxon>
        <taxon>Hexacorallia</taxon>
        <taxon>Scleractinia</taxon>
        <taxon>Astrocoeniina</taxon>
        <taxon>Pocilloporidae</taxon>
        <taxon>Stylophora</taxon>
    </lineage>
</organism>
<comment type="catalytic activity">
    <reaction evidence="21">
        <text>resolvin E1 + NAD(+) = 18-oxo-resolvin E1 + NADH + H(+)</text>
        <dbReference type="Rhea" id="RHEA:49244"/>
        <dbReference type="ChEBI" id="CHEBI:15378"/>
        <dbReference type="ChEBI" id="CHEBI:57540"/>
        <dbReference type="ChEBI" id="CHEBI:57945"/>
        <dbReference type="ChEBI" id="CHEBI:91000"/>
        <dbReference type="ChEBI" id="CHEBI:91001"/>
    </reaction>
    <physiologicalReaction direction="left-to-right" evidence="21">
        <dbReference type="Rhea" id="RHEA:49245"/>
    </physiologicalReaction>
</comment>
<comment type="catalytic activity">
    <reaction evidence="16">
        <text>lipoxin A4 + NAD(+) = 15-oxo-(5S,6R)-dihydroxy-(7E,9E,11Z,13E)-eicosatetraenoate + NADH + H(+)</text>
        <dbReference type="Rhea" id="RHEA:41572"/>
        <dbReference type="ChEBI" id="CHEBI:15378"/>
        <dbReference type="ChEBI" id="CHEBI:57540"/>
        <dbReference type="ChEBI" id="CHEBI:57945"/>
        <dbReference type="ChEBI" id="CHEBI:67026"/>
        <dbReference type="ChEBI" id="CHEBI:78311"/>
    </reaction>
    <physiologicalReaction direction="left-to-right" evidence="16">
        <dbReference type="Rhea" id="RHEA:41573"/>
    </physiologicalReaction>
</comment>
<dbReference type="SUPFAM" id="SSF51735">
    <property type="entry name" value="NAD(P)-binding Rossmann-fold domains"/>
    <property type="match status" value="1"/>
</dbReference>
<name>A0A2B4RKP7_STYPI</name>
<dbReference type="PRINTS" id="PR00081">
    <property type="entry name" value="GDHRDH"/>
</dbReference>
<evidence type="ECO:0000256" key="17">
    <source>
        <dbReference type="ARBA" id="ARBA00048611"/>
    </source>
</evidence>
<evidence type="ECO:0000256" key="12">
    <source>
        <dbReference type="ARBA" id="ARBA00048140"/>
    </source>
</evidence>
<evidence type="ECO:0000256" key="4">
    <source>
        <dbReference type="ARBA" id="ARBA00039060"/>
    </source>
</evidence>
<comment type="catalytic activity">
    <reaction evidence="11">
        <text>14-hydroxy-(4Z,7Z,10Z,12E,16Z,19Z)-docosahexaenoate + NAD(+) = 14-oxo-(4Z,7Z,10Z,12E,16Z,19Z)-docosahexaenoate + NADH + H(+)</text>
        <dbReference type="Rhea" id="RHEA:48952"/>
        <dbReference type="ChEBI" id="CHEBI:15378"/>
        <dbReference type="ChEBI" id="CHEBI:57540"/>
        <dbReference type="ChEBI" id="CHEBI:57945"/>
        <dbReference type="ChEBI" id="CHEBI:90866"/>
        <dbReference type="ChEBI" id="CHEBI:90867"/>
    </reaction>
    <physiologicalReaction direction="left-to-right" evidence="11">
        <dbReference type="Rhea" id="RHEA:48953"/>
    </physiologicalReaction>
</comment>
<comment type="catalytic activity">
    <reaction evidence="9">
        <text>prostaglandin E1 + NAD(+) = 15-oxoprostaglandin E1 + NADH + H(+)</text>
        <dbReference type="Rhea" id="RHEA:16477"/>
        <dbReference type="ChEBI" id="CHEBI:15378"/>
        <dbReference type="ChEBI" id="CHEBI:57397"/>
        <dbReference type="ChEBI" id="CHEBI:57401"/>
        <dbReference type="ChEBI" id="CHEBI:57540"/>
        <dbReference type="ChEBI" id="CHEBI:57945"/>
    </reaction>
    <physiologicalReaction direction="left-to-right" evidence="9">
        <dbReference type="Rhea" id="RHEA:16478"/>
    </physiologicalReaction>
</comment>